<feature type="signal peptide" evidence="1">
    <location>
        <begin position="1"/>
        <end position="19"/>
    </location>
</feature>
<dbReference type="EMBL" id="ABIB01000004">
    <property type="protein sequence ID" value="EDP96363.1"/>
    <property type="molecule type" value="Genomic_DNA"/>
</dbReference>
<dbReference type="RefSeq" id="WP_007093193.1">
    <property type="nucleotide sequence ID" value="NZ_CP142125.1"/>
</dbReference>
<evidence type="ECO:0000313" key="3">
    <source>
        <dbReference type="Proteomes" id="UP000002945"/>
    </source>
</evidence>
<dbReference type="HOGENOM" id="CLU_758172_0_0_10"/>
<feature type="chain" id="PRO_5002736836" description="Sel1 repeat family protein" evidence="1">
    <location>
        <begin position="20"/>
        <end position="365"/>
    </location>
</feature>
<evidence type="ECO:0000256" key="1">
    <source>
        <dbReference type="SAM" id="SignalP"/>
    </source>
</evidence>
<dbReference type="SUPFAM" id="SSF81901">
    <property type="entry name" value="HCP-like"/>
    <property type="match status" value="1"/>
</dbReference>
<dbReference type="InterPro" id="IPR006597">
    <property type="entry name" value="Sel1-like"/>
</dbReference>
<sequence>MKKITFTLLYCFLTAISFSQNNTFEDGLKAFDAKEYMTSFEIMKPHAEAGNAAAQFIVGFCYFNKDLLIKNNALAESYLLKSAKQKYGRAMGLLAVLYFEKGMKKDSKYKIDALVWAEIAAAYDLMQKRMTTRHLIKSYLSDEELKKVVQVLKEKKKDFDKIDVQAFIASLPKPKSDKLTIPKNTLGLMKDPYRDWVSRWKYDQFECDTIHYTKSIDVKIINETIAKIESTKEFELSSLYRGKHTESIKLTSKEKEFIIEELSKLTTHEWEKELFPYSKRLDSPEEIQATFDMMENLESEAQKGRCAIVYTFSKPIFLRNKTLALFLDQKRYRGNYTQLNFSFYSLEYKRWQKLSGVYQYYESSP</sequence>
<dbReference type="Gene3D" id="1.25.40.10">
    <property type="entry name" value="Tetratricopeptide repeat domain"/>
    <property type="match status" value="1"/>
</dbReference>
<organism evidence="2 3">
    <name type="scientific">Kordia algicida OT-1</name>
    <dbReference type="NCBI Taxonomy" id="391587"/>
    <lineage>
        <taxon>Bacteria</taxon>
        <taxon>Pseudomonadati</taxon>
        <taxon>Bacteroidota</taxon>
        <taxon>Flavobacteriia</taxon>
        <taxon>Flavobacteriales</taxon>
        <taxon>Flavobacteriaceae</taxon>
        <taxon>Kordia</taxon>
    </lineage>
</organism>
<gene>
    <name evidence="2" type="ORF">KAOT1_03102</name>
</gene>
<evidence type="ECO:0008006" key="4">
    <source>
        <dbReference type="Google" id="ProtNLM"/>
    </source>
</evidence>
<keyword evidence="3" id="KW-1185">Reference proteome</keyword>
<comment type="caution">
    <text evidence="2">The sequence shown here is derived from an EMBL/GenBank/DDBJ whole genome shotgun (WGS) entry which is preliminary data.</text>
</comment>
<dbReference type="AlphaFoldDB" id="A9DV20"/>
<keyword evidence="1" id="KW-0732">Signal</keyword>
<accession>A9DV20</accession>
<dbReference type="OrthoDB" id="676275at2"/>
<name>A9DV20_9FLAO</name>
<dbReference type="Proteomes" id="UP000002945">
    <property type="component" value="Unassembled WGS sequence"/>
</dbReference>
<protein>
    <recommendedName>
        <fullName evidence="4">Sel1 repeat family protein</fullName>
    </recommendedName>
</protein>
<proteinExistence type="predicted"/>
<reference evidence="2 3" key="1">
    <citation type="journal article" date="2011" name="J. Bacteriol.">
        <title>Genome sequence of the algicidal bacterium Kordia algicida OT-1.</title>
        <authorList>
            <person name="Lee H.S."/>
            <person name="Kang S.G."/>
            <person name="Kwon K.K."/>
            <person name="Lee J.H."/>
            <person name="Kim S.J."/>
        </authorList>
    </citation>
    <scope>NUCLEOTIDE SEQUENCE [LARGE SCALE GENOMIC DNA]</scope>
    <source>
        <strain evidence="2 3">OT-1</strain>
    </source>
</reference>
<dbReference type="eggNOG" id="ENOG502ZVJ9">
    <property type="taxonomic scope" value="Bacteria"/>
</dbReference>
<evidence type="ECO:0000313" key="2">
    <source>
        <dbReference type="EMBL" id="EDP96363.1"/>
    </source>
</evidence>
<dbReference type="InterPro" id="IPR011990">
    <property type="entry name" value="TPR-like_helical_dom_sf"/>
</dbReference>
<dbReference type="STRING" id="391587.KAOT1_03102"/>
<dbReference type="SMART" id="SM00671">
    <property type="entry name" value="SEL1"/>
    <property type="match status" value="2"/>
</dbReference>